<organism evidence="2 3">
    <name type="scientific">Zymoseptoria tritici (strain CBS 115943 / IPO323)</name>
    <name type="common">Speckled leaf blotch fungus</name>
    <name type="synonym">Septoria tritici</name>
    <dbReference type="NCBI Taxonomy" id="336722"/>
    <lineage>
        <taxon>Eukaryota</taxon>
        <taxon>Fungi</taxon>
        <taxon>Dikarya</taxon>
        <taxon>Ascomycota</taxon>
        <taxon>Pezizomycotina</taxon>
        <taxon>Dothideomycetes</taxon>
        <taxon>Dothideomycetidae</taxon>
        <taxon>Mycosphaerellales</taxon>
        <taxon>Mycosphaerellaceae</taxon>
        <taxon>Zymoseptoria</taxon>
    </lineage>
</organism>
<evidence type="ECO:0000313" key="2">
    <source>
        <dbReference type="EMBL" id="EGP82237.1"/>
    </source>
</evidence>
<dbReference type="HOGENOM" id="CLU_1579740_0_0_1"/>
<protein>
    <recommendedName>
        <fullName evidence="4">Secreted protein</fullName>
    </recommendedName>
</protein>
<evidence type="ECO:0000313" key="3">
    <source>
        <dbReference type="Proteomes" id="UP000008062"/>
    </source>
</evidence>
<dbReference type="VEuPathDB" id="FungiDB:ZTRI_16.90"/>
<reference evidence="2 3" key="1">
    <citation type="journal article" date="2011" name="PLoS Genet.">
        <title>Finished genome of the fungal wheat pathogen Mycosphaerella graminicola reveals dispensome structure, chromosome plasticity, and stealth pathogenesis.</title>
        <authorList>
            <person name="Goodwin S.B."/>
            <person name="Ben M'barek S."/>
            <person name="Dhillon B."/>
            <person name="Wittenberg A.H.J."/>
            <person name="Crane C.F."/>
            <person name="Hane J.K."/>
            <person name="Foster A.J."/>
            <person name="Van der Lee T.A.J."/>
            <person name="Grimwood J."/>
            <person name="Aerts A."/>
            <person name="Antoniw J."/>
            <person name="Bailey A."/>
            <person name="Bluhm B."/>
            <person name="Bowler J."/>
            <person name="Bristow J."/>
            <person name="van der Burgt A."/>
            <person name="Canto-Canche B."/>
            <person name="Churchill A.C.L."/>
            <person name="Conde-Ferraez L."/>
            <person name="Cools H.J."/>
            <person name="Coutinho P.M."/>
            <person name="Csukai M."/>
            <person name="Dehal P."/>
            <person name="De Wit P."/>
            <person name="Donzelli B."/>
            <person name="van de Geest H.C."/>
            <person name="van Ham R.C.H.J."/>
            <person name="Hammond-Kosack K.E."/>
            <person name="Henrissat B."/>
            <person name="Kilian A."/>
            <person name="Kobayashi A.K."/>
            <person name="Koopmann E."/>
            <person name="Kourmpetis Y."/>
            <person name="Kuzniar A."/>
            <person name="Lindquist E."/>
            <person name="Lombard V."/>
            <person name="Maliepaard C."/>
            <person name="Martins N."/>
            <person name="Mehrabi R."/>
            <person name="Nap J.P.H."/>
            <person name="Ponomarenko A."/>
            <person name="Rudd J.J."/>
            <person name="Salamov A."/>
            <person name="Schmutz J."/>
            <person name="Schouten H.J."/>
            <person name="Shapiro H."/>
            <person name="Stergiopoulos I."/>
            <person name="Torriani S.F.F."/>
            <person name="Tu H."/>
            <person name="de Vries R.P."/>
            <person name="Waalwijk C."/>
            <person name="Ware S.B."/>
            <person name="Wiebenga A."/>
            <person name="Zwiers L.-H."/>
            <person name="Oliver R.P."/>
            <person name="Grigoriev I.V."/>
            <person name="Kema G.H.J."/>
        </authorList>
    </citation>
    <scope>NUCLEOTIDE SEQUENCE [LARGE SCALE GENOMIC DNA]</scope>
    <source>
        <strain evidence="3">CBS 115943 / IPO323</strain>
    </source>
</reference>
<keyword evidence="3" id="KW-1185">Reference proteome</keyword>
<dbReference type="GeneID" id="13399903"/>
<proteinExistence type="predicted"/>
<dbReference type="Proteomes" id="UP000008062">
    <property type="component" value="Chromosome 16"/>
</dbReference>
<feature type="signal peptide" evidence="1">
    <location>
        <begin position="1"/>
        <end position="22"/>
    </location>
</feature>
<sequence length="169" mass="18690">MSVFSMMLALSVSSFFWSYAQARGAALKPCVGWAATSGAVGRDRRRTSRCFRREKRSRELGPCFPGIVQSLWEERSSIIPVPRPHVDENDIPQVSLLSIDIAANIEDSPTAPPNSSLHPYALNNASTMSHGEDRHPYGAQMSHRIPHETQTPIYAQIPGDANSFARPPF</sequence>
<accession>F9XRB5</accession>
<evidence type="ECO:0008006" key="4">
    <source>
        <dbReference type="Google" id="ProtNLM"/>
    </source>
</evidence>
<keyword evidence="1" id="KW-0732">Signal</keyword>
<gene>
    <name evidence="2" type="ORF">MYCGRDRAFT_111761</name>
</gene>
<dbReference type="AlphaFoldDB" id="F9XRB5"/>
<dbReference type="EMBL" id="CM001211">
    <property type="protein sequence ID" value="EGP82237.1"/>
    <property type="molecule type" value="Genomic_DNA"/>
</dbReference>
<dbReference type="RefSeq" id="XP_003847261.1">
    <property type="nucleotide sequence ID" value="XM_003847213.1"/>
</dbReference>
<dbReference type="InParanoid" id="F9XRB5"/>
<name>F9XRB5_ZYMTI</name>
<dbReference type="STRING" id="336722.F9XRB5"/>
<dbReference type="KEGG" id="ztr:MYCGRDRAFT_111761"/>
<feature type="chain" id="PRO_5003395620" description="Secreted protein" evidence="1">
    <location>
        <begin position="23"/>
        <end position="169"/>
    </location>
</feature>
<evidence type="ECO:0000256" key="1">
    <source>
        <dbReference type="SAM" id="SignalP"/>
    </source>
</evidence>